<reference evidence="9" key="2">
    <citation type="submission" date="2011-10" db="EMBL/GenBank/DDBJ databases">
        <title>The Genome Sequence of Granulicatella elegans ATCC 700633.</title>
        <authorList>
            <consortium name="The Broad Institute Genome Sequencing Platform"/>
            <consortium name="The Broad Institute Genome Sequencing Center for Infectious Disease"/>
            <person name="Earl A."/>
            <person name="Ward D."/>
            <person name="Feldgarden M."/>
            <person name="Gevers D."/>
            <person name="Sibley C.D."/>
            <person name="Field T.R."/>
            <person name="Grinwis M."/>
            <person name="Eshaghurshan C.S."/>
            <person name="Surette M.G."/>
            <person name="Young S.K."/>
            <person name="Zeng Q."/>
            <person name="Gargeya S."/>
            <person name="Fitzgerald M."/>
            <person name="Haas B."/>
            <person name="Abouelleil A."/>
            <person name="Alvarado L."/>
            <person name="Arachchi H.M."/>
            <person name="Berlin A."/>
            <person name="Brown A."/>
            <person name="Chapman S.B."/>
            <person name="Chen Z."/>
            <person name="Dunbar C."/>
            <person name="Freedman E."/>
            <person name="Gearin G."/>
            <person name="Goldberg J."/>
            <person name="Griggs A."/>
            <person name="Gujja S."/>
            <person name="Heiman D."/>
            <person name="Howarth C."/>
            <person name="Larson L."/>
            <person name="Lui A."/>
            <person name="MacDonald P.J.P."/>
            <person name="Montmayeur A."/>
            <person name="Murphy C."/>
            <person name="Neiman D."/>
            <person name="Pearson M."/>
            <person name="Priest M."/>
            <person name="Roberts A."/>
            <person name="Saif S."/>
            <person name="Shea T."/>
            <person name="Shenoy N."/>
            <person name="Sisk P."/>
            <person name="Stolte C."/>
            <person name="Sykes S."/>
            <person name="Wortman J."/>
            <person name="Nusbaum C."/>
            <person name="Birren B."/>
        </authorList>
    </citation>
    <scope>NUCLEOTIDE SEQUENCE [LARGE SCALE GENOMIC DNA]</scope>
    <source>
        <strain evidence="9">ATCC 700633</strain>
    </source>
</reference>
<comment type="caution">
    <text evidence="9">The sequence shown here is derived from an EMBL/GenBank/DDBJ whole genome shotgun (WGS) entry which is preliminary data.</text>
</comment>
<dbReference type="eggNOG" id="COG0580">
    <property type="taxonomic scope" value="Bacteria"/>
</dbReference>
<dbReference type="Proteomes" id="UP000002939">
    <property type="component" value="Unassembled WGS sequence"/>
</dbReference>
<sequence length="243" mass="26597">MFTQQFIHLLLSEFMGTALMIIFGVGVHCDDVLKKTKYAGTGHLFAITTWAFGITVTLFIFGGVSLNPAMALAKVVLGLLPAEQWLFVSIAEFLGAFAGSVIVWFMYADHFTASEGQVDGIAIRNIFSTNPNCRNLPRNYFVEAFATFIFLTAILATEQVNKDQIQIVVGLIVWAVGMGLGGTTGFAMNQARDLGPRLAYQVLPIKNKVNNDWQYGLLVPGTAPFIGAVAAALFVRYFLGYFM</sequence>
<evidence type="ECO:0000256" key="5">
    <source>
        <dbReference type="ARBA" id="ARBA00022989"/>
    </source>
</evidence>
<dbReference type="NCBIfam" id="NF043012">
    <property type="entry name" value="LacAcidTportLarD"/>
    <property type="match status" value="1"/>
</dbReference>
<evidence type="ECO:0000313" key="9">
    <source>
        <dbReference type="EMBL" id="EEW92904.1"/>
    </source>
</evidence>
<dbReference type="GO" id="GO:0005886">
    <property type="term" value="C:plasma membrane"/>
    <property type="evidence" value="ECO:0007669"/>
    <property type="project" value="TreeGrafter"/>
</dbReference>
<keyword evidence="10" id="KW-1185">Reference proteome</keyword>
<gene>
    <name evidence="9" type="ORF">HMPREF0446_00892</name>
</gene>
<evidence type="ECO:0000256" key="4">
    <source>
        <dbReference type="ARBA" id="ARBA00022692"/>
    </source>
</evidence>
<dbReference type="RefSeq" id="WP_006703165.1">
    <property type="nucleotide sequence ID" value="NZ_KI391971.1"/>
</dbReference>
<feature type="transmembrane region" description="Helical" evidence="8">
    <location>
        <begin position="85"/>
        <end position="107"/>
    </location>
</feature>
<feature type="transmembrane region" description="Helical" evidence="8">
    <location>
        <begin position="7"/>
        <end position="27"/>
    </location>
</feature>
<evidence type="ECO:0000256" key="2">
    <source>
        <dbReference type="ARBA" id="ARBA00006175"/>
    </source>
</evidence>
<keyword evidence="5 8" id="KW-1133">Transmembrane helix</keyword>
<reference evidence="9" key="1">
    <citation type="submission" date="2009-09" db="EMBL/GenBank/DDBJ databases">
        <authorList>
            <consortium name="The Broad Institute Genome Sequencing Platform"/>
            <person name="Ward D."/>
            <person name="Feldgarden M."/>
            <person name="Earl A."/>
            <person name="Young S.K."/>
            <person name="Zeng Q."/>
            <person name="Koehrsen M."/>
            <person name="Alvarado L."/>
            <person name="Berlin A."/>
            <person name="Bochicchio J."/>
            <person name="Borenstein D."/>
            <person name="Chapman S.B."/>
            <person name="Chen Z."/>
            <person name="Engels R."/>
            <person name="Freedman E."/>
            <person name="Gellesch M."/>
            <person name="Goldberg J."/>
            <person name="Griggs A."/>
            <person name="Gujja S."/>
            <person name="Heilman E."/>
            <person name="Heiman D."/>
            <person name="Hepburn T."/>
            <person name="Howarth C."/>
            <person name="Jen D."/>
            <person name="Larson L."/>
            <person name="Lewis B."/>
            <person name="Mehta T."/>
            <person name="Park D."/>
            <person name="Pearson M."/>
            <person name="Roberts A."/>
            <person name="Saif S."/>
            <person name="Shea T."/>
            <person name="Shenoy N."/>
            <person name="Sisk P."/>
            <person name="Stolte C."/>
            <person name="Sykes S."/>
            <person name="Thomson T."/>
            <person name="Walk T."/>
            <person name="White J."/>
            <person name="Yandava C."/>
            <person name="Sibley C.D."/>
            <person name="Field T.R."/>
            <person name="Grinwis M."/>
            <person name="Eshaghurshan C.S."/>
            <person name="Surette M.G."/>
            <person name="Haas B."/>
            <person name="Nusbaum C."/>
            <person name="Birren B."/>
        </authorList>
    </citation>
    <scope>NUCLEOTIDE SEQUENCE [LARGE SCALE GENOMIC DNA]</scope>
    <source>
        <strain evidence="9">ATCC 700633</strain>
    </source>
</reference>
<evidence type="ECO:0000256" key="1">
    <source>
        <dbReference type="ARBA" id="ARBA00004141"/>
    </source>
</evidence>
<dbReference type="OrthoDB" id="9807293at2"/>
<dbReference type="EMBL" id="ACRF02000016">
    <property type="protein sequence ID" value="EEW92904.1"/>
    <property type="molecule type" value="Genomic_DNA"/>
</dbReference>
<dbReference type="InterPro" id="IPR000425">
    <property type="entry name" value="MIP"/>
</dbReference>
<comment type="similarity">
    <text evidence="2 7">Belongs to the MIP/aquaporin (TC 1.A.8) family.</text>
</comment>
<protein>
    <recommendedName>
        <fullName evidence="11">MIP family channel protein</fullName>
    </recommendedName>
</protein>
<feature type="transmembrane region" description="Helical" evidence="8">
    <location>
        <begin position="140"/>
        <end position="156"/>
    </location>
</feature>
<evidence type="ECO:0000256" key="3">
    <source>
        <dbReference type="ARBA" id="ARBA00022448"/>
    </source>
</evidence>
<evidence type="ECO:0000313" key="10">
    <source>
        <dbReference type="Proteomes" id="UP000002939"/>
    </source>
</evidence>
<dbReference type="InterPro" id="IPR050363">
    <property type="entry name" value="MIP/Aquaporin"/>
</dbReference>
<proteinExistence type="inferred from homology"/>
<dbReference type="PANTHER" id="PTHR43829">
    <property type="entry name" value="AQUAPORIN OR AQUAGLYCEROPORIN RELATED"/>
    <property type="match status" value="1"/>
</dbReference>
<name>D0BLN9_9LACT</name>
<feature type="transmembrane region" description="Helical" evidence="8">
    <location>
        <begin position="217"/>
        <end position="239"/>
    </location>
</feature>
<dbReference type="Pfam" id="PF00230">
    <property type="entry name" value="MIP"/>
    <property type="match status" value="1"/>
</dbReference>
<evidence type="ECO:0008006" key="11">
    <source>
        <dbReference type="Google" id="ProtNLM"/>
    </source>
</evidence>
<dbReference type="HOGENOM" id="CLU_020019_9_2_9"/>
<comment type="subcellular location">
    <subcellularLocation>
        <location evidence="1">Membrane</location>
        <topology evidence="1">Multi-pass membrane protein</topology>
    </subcellularLocation>
</comment>
<dbReference type="AlphaFoldDB" id="D0BLN9"/>
<dbReference type="PANTHER" id="PTHR43829:SF9">
    <property type="entry name" value="AQUAPORIN-9"/>
    <property type="match status" value="1"/>
</dbReference>
<feature type="transmembrane region" description="Helical" evidence="8">
    <location>
        <begin position="47"/>
        <end position="73"/>
    </location>
</feature>
<evidence type="ECO:0000256" key="7">
    <source>
        <dbReference type="RuleBase" id="RU000477"/>
    </source>
</evidence>
<dbReference type="InterPro" id="IPR023271">
    <property type="entry name" value="Aquaporin-like"/>
</dbReference>
<keyword evidence="3 7" id="KW-0813">Transport</keyword>
<evidence type="ECO:0000256" key="8">
    <source>
        <dbReference type="SAM" id="Phobius"/>
    </source>
</evidence>
<dbReference type="SUPFAM" id="SSF81338">
    <property type="entry name" value="Aquaporin-like"/>
    <property type="match status" value="1"/>
</dbReference>
<accession>D0BLN9</accession>
<organism evidence="9 10">
    <name type="scientific">Granulicatella elegans ATCC 700633</name>
    <dbReference type="NCBI Taxonomy" id="626369"/>
    <lineage>
        <taxon>Bacteria</taxon>
        <taxon>Bacillati</taxon>
        <taxon>Bacillota</taxon>
        <taxon>Bacilli</taxon>
        <taxon>Lactobacillales</taxon>
        <taxon>Carnobacteriaceae</taxon>
        <taxon>Granulicatella</taxon>
    </lineage>
</organism>
<dbReference type="GO" id="GO:0015254">
    <property type="term" value="F:glycerol channel activity"/>
    <property type="evidence" value="ECO:0007669"/>
    <property type="project" value="TreeGrafter"/>
</dbReference>
<dbReference type="InterPro" id="IPR053481">
    <property type="entry name" value="MIP/AQP_LacticAcid_Trans"/>
</dbReference>
<evidence type="ECO:0000256" key="6">
    <source>
        <dbReference type="ARBA" id="ARBA00023136"/>
    </source>
</evidence>
<dbReference type="PRINTS" id="PR00783">
    <property type="entry name" value="MINTRINSICP"/>
</dbReference>
<keyword evidence="4 7" id="KW-0812">Transmembrane</keyword>
<dbReference type="STRING" id="626369.HMPREF0446_00892"/>
<keyword evidence="6 8" id="KW-0472">Membrane</keyword>
<dbReference type="Gene3D" id="1.20.1080.10">
    <property type="entry name" value="Glycerol uptake facilitator protein"/>
    <property type="match status" value="1"/>
</dbReference>
<feature type="transmembrane region" description="Helical" evidence="8">
    <location>
        <begin position="168"/>
        <end position="188"/>
    </location>
</feature>